<dbReference type="EMBL" id="BAABJW010000003">
    <property type="protein sequence ID" value="GAA4812004.1"/>
    <property type="molecule type" value="Genomic_DNA"/>
</dbReference>
<dbReference type="RefSeq" id="WP_345276743.1">
    <property type="nucleotide sequence ID" value="NZ_BAABJW010000003.1"/>
</dbReference>
<name>A0ABP9CII9_9FLAO</name>
<dbReference type="Gene3D" id="3.30.565.10">
    <property type="entry name" value="Histidine kinase-like ATPase, C-terminal domain"/>
    <property type="match status" value="2"/>
</dbReference>
<dbReference type="PROSITE" id="PS50109">
    <property type="entry name" value="HIS_KIN"/>
    <property type="match status" value="1"/>
</dbReference>
<dbReference type="SUPFAM" id="SSF55874">
    <property type="entry name" value="ATPase domain of HSP90 chaperone/DNA topoisomerase II/histidine kinase"/>
    <property type="match status" value="2"/>
</dbReference>
<protein>
    <recommendedName>
        <fullName evidence="2">Histidine kinase domain-containing protein</fullName>
    </recommendedName>
</protein>
<sequence>MDKGKLKFDVKTGMKNIIGRDLITDDFIAIYELVKNSYDAYADYVKISFSKNEIIISDNGKGMSKDDLEKKWFAVAYSAKKDNTEDNDLKRDSHLNNLKSRRFYAGAKGVGRFSCDRLGEDLELITSKINSNITYKVNVDWREFEKDAQQSFGSIEIPFEEIGNENIFPQKKTYGTILKIKNLNSTWDKGKLLELRRSLEKLINPFSKVNSFKIEIVAEEFIEVDKDSGNNRKINGVIDNSILKVLDIKTTQIDLSLKDDTITTKIIDRGTLIYHIEEPNNYKSIIDDLEINLYFLNRSAKINFGKLMDIEPTNYGNVFLFKNGFRVQPYGNVGDDSWELDNRKQQGYNRFLGTRDLFGKVDLTTENFEQFKEVSSRDGGLVGTLGKKILFDIFNEKAFLRLERYVVGVLWGEAFKRKKYFLNEEIAELQREGLKQDKDKDTYEDALGNIGSKIDFVNLIKTLSDDKEIKIIDYNKDLVSFVNEKLDIVQPKFIAELEKIAEKTNDKILLDQVKLTEDNFNKLAKEKEDAEKREEEERKKRIEAEKQAEIEKQKREEAERKQKIEEEKRRKEELETLKKEKERAEAELAKIKAEQRAQEEKEKSKNLSDKLNIETKKNQYLNATRKTLSDDAEQLVHSIDLYVGNASTYINELITSNISDEIKTKLYSIKSNIDKAIKVSQIIIKSNFDYKFTNQRVNLPKYISEYLEDLSVSFKGLKVKTVNVIDKFVLINPIEIDIILDNLVSNSRKANAKEVMVEFKINGNKLEIYYYDNGDGMPENLVKNSQSIFELGVRESKSKGSGIGMFDVKKRVNSLKGTIDFIGNNVKLKGACFKIVI</sequence>
<dbReference type="Pfam" id="PF02518">
    <property type="entry name" value="HATPase_c"/>
    <property type="match status" value="1"/>
</dbReference>
<feature type="domain" description="Histidine kinase" evidence="2">
    <location>
        <begin position="634"/>
        <end position="837"/>
    </location>
</feature>
<gene>
    <name evidence="3" type="ORF">GCM10023330_19060</name>
</gene>
<evidence type="ECO:0000313" key="4">
    <source>
        <dbReference type="Proteomes" id="UP001501433"/>
    </source>
</evidence>
<dbReference type="InterPro" id="IPR005467">
    <property type="entry name" value="His_kinase_dom"/>
</dbReference>
<dbReference type="CDD" id="cd00075">
    <property type="entry name" value="HATPase"/>
    <property type="match status" value="1"/>
</dbReference>
<dbReference type="PANTHER" id="PTHR43065:SF23">
    <property type="entry name" value="SENSOR HISTIDINE KINASE PDTAS"/>
    <property type="match status" value="1"/>
</dbReference>
<dbReference type="SMART" id="SM00387">
    <property type="entry name" value="HATPase_c"/>
    <property type="match status" value="1"/>
</dbReference>
<evidence type="ECO:0000313" key="3">
    <source>
        <dbReference type="EMBL" id="GAA4812004.1"/>
    </source>
</evidence>
<proteinExistence type="predicted"/>
<evidence type="ECO:0000259" key="2">
    <source>
        <dbReference type="PROSITE" id="PS50109"/>
    </source>
</evidence>
<comment type="caution">
    <text evidence="3">The sequence shown here is derived from an EMBL/GenBank/DDBJ whole genome shotgun (WGS) entry which is preliminary data.</text>
</comment>
<dbReference type="InterPro" id="IPR036890">
    <property type="entry name" value="HATPase_C_sf"/>
</dbReference>
<dbReference type="PANTHER" id="PTHR43065">
    <property type="entry name" value="SENSOR HISTIDINE KINASE"/>
    <property type="match status" value="1"/>
</dbReference>
<dbReference type="Pfam" id="PF13589">
    <property type="entry name" value="HATPase_c_3"/>
    <property type="match status" value="1"/>
</dbReference>
<feature type="region of interest" description="Disordered" evidence="1">
    <location>
        <begin position="548"/>
        <end position="576"/>
    </location>
</feature>
<evidence type="ECO:0000256" key="1">
    <source>
        <dbReference type="SAM" id="MobiDB-lite"/>
    </source>
</evidence>
<dbReference type="Proteomes" id="UP001501433">
    <property type="component" value="Unassembled WGS sequence"/>
</dbReference>
<reference evidence="4" key="1">
    <citation type="journal article" date="2019" name="Int. J. Syst. Evol. Microbiol.">
        <title>The Global Catalogue of Microorganisms (GCM) 10K type strain sequencing project: providing services to taxonomists for standard genome sequencing and annotation.</title>
        <authorList>
            <consortium name="The Broad Institute Genomics Platform"/>
            <consortium name="The Broad Institute Genome Sequencing Center for Infectious Disease"/>
            <person name="Wu L."/>
            <person name="Ma J."/>
        </authorList>
    </citation>
    <scope>NUCLEOTIDE SEQUENCE [LARGE SCALE GENOMIC DNA]</scope>
    <source>
        <strain evidence="4">JCM 18325</strain>
    </source>
</reference>
<keyword evidence="4" id="KW-1185">Reference proteome</keyword>
<dbReference type="InterPro" id="IPR003594">
    <property type="entry name" value="HATPase_dom"/>
</dbReference>
<organism evidence="3 4">
    <name type="scientific">Litoribaculum gwangyangense</name>
    <dbReference type="NCBI Taxonomy" id="1130722"/>
    <lineage>
        <taxon>Bacteria</taxon>
        <taxon>Pseudomonadati</taxon>
        <taxon>Bacteroidota</taxon>
        <taxon>Flavobacteriia</taxon>
        <taxon>Flavobacteriales</taxon>
        <taxon>Flavobacteriaceae</taxon>
        <taxon>Litoribaculum</taxon>
    </lineage>
</organism>
<accession>A0ABP9CII9</accession>